<dbReference type="AlphaFoldDB" id="A0A2U8WB69"/>
<evidence type="ECO:0000313" key="1">
    <source>
        <dbReference type="EMBL" id="AWN43289.1"/>
    </source>
</evidence>
<dbReference type="Proteomes" id="UP000245926">
    <property type="component" value="Chromosome"/>
</dbReference>
<proteinExistence type="predicted"/>
<protein>
    <submittedName>
        <fullName evidence="1">Uncharacterized protein</fullName>
    </submittedName>
</protein>
<evidence type="ECO:0000313" key="2">
    <source>
        <dbReference type="Proteomes" id="UP000245926"/>
    </source>
</evidence>
<dbReference type="RefSeq" id="WP_109893947.1">
    <property type="nucleotide sequence ID" value="NZ_CP029550.1"/>
</dbReference>
<organism evidence="1 2">
    <name type="scientific">Methylobacterium durans</name>
    <dbReference type="NCBI Taxonomy" id="2202825"/>
    <lineage>
        <taxon>Bacteria</taxon>
        <taxon>Pseudomonadati</taxon>
        <taxon>Pseudomonadota</taxon>
        <taxon>Alphaproteobacteria</taxon>
        <taxon>Hyphomicrobiales</taxon>
        <taxon>Methylobacteriaceae</taxon>
        <taxon>Methylobacterium</taxon>
    </lineage>
</organism>
<sequence length="104" mass="11487">MLAQARSNTSDPSFQQVGMLRLAAPACAQAPMSTHERRLEALRARARQGGLSIRQSNQPLQPNNRGGLMILAQDSRQVLYGARYDLTLEQAEDLIGELLVRWAA</sequence>
<name>A0A2U8WB69_9HYPH</name>
<dbReference type="EMBL" id="CP029550">
    <property type="protein sequence ID" value="AWN43289.1"/>
    <property type="molecule type" value="Genomic_DNA"/>
</dbReference>
<gene>
    <name evidence="1" type="ORF">DK389_25790</name>
</gene>
<accession>A0A2U8WB69</accession>
<keyword evidence="2" id="KW-1185">Reference proteome</keyword>
<dbReference type="OrthoDB" id="2085063at2"/>
<reference evidence="2" key="1">
    <citation type="submission" date="2018-05" db="EMBL/GenBank/DDBJ databases">
        <title>Complete Genome Sequence of Methylobacterium sp. 17SD2-17.</title>
        <authorList>
            <person name="Srinivasan S."/>
        </authorList>
    </citation>
    <scope>NUCLEOTIDE SEQUENCE [LARGE SCALE GENOMIC DNA]</scope>
    <source>
        <strain evidence="2">17SD2-17</strain>
    </source>
</reference>
<dbReference type="KEGG" id="mets:DK389_25790"/>